<dbReference type="SUPFAM" id="SSF48452">
    <property type="entry name" value="TPR-like"/>
    <property type="match status" value="1"/>
</dbReference>
<dbReference type="SUPFAM" id="SSF54534">
    <property type="entry name" value="FKBP-like"/>
    <property type="match status" value="1"/>
</dbReference>
<evidence type="ECO:0000256" key="4">
    <source>
        <dbReference type="PROSITE-ProRule" id="PRU00277"/>
    </source>
</evidence>
<reference evidence="7 8" key="1">
    <citation type="submission" date="2018-04" db="EMBL/GenBank/DDBJ databases">
        <title>The genome of golden apple snail Pomacea canaliculata provides insight into stress tolerance and invasive adaptation.</title>
        <authorList>
            <person name="Liu C."/>
            <person name="Liu B."/>
            <person name="Ren Y."/>
            <person name="Zhang Y."/>
            <person name="Wang H."/>
            <person name="Li S."/>
            <person name="Jiang F."/>
            <person name="Yin L."/>
            <person name="Zhang G."/>
            <person name="Qian W."/>
            <person name="Fan W."/>
        </authorList>
    </citation>
    <scope>NUCLEOTIDE SEQUENCE [LARGE SCALE GENOMIC DNA]</scope>
    <source>
        <strain evidence="7">SZHN2017</strain>
        <tissue evidence="7">Muscle</tissue>
    </source>
</reference>
<accession>A0A2T7PCS5</accession>
<organism evidence="7 8">
    <name type="scientific">Pomacea canaliculata</name>
    <name type="common">Golden apple snail</name>
    <dbReference type="NCBI Taxonomy" id="400727"/>
    <lineage>
        <taxon>Eukaryota</taxon>
        <taxon>Metazoa</taxon>
        <taxon>Spiralia</taxon>
        <taxon>Lophotrochozoa</taxon>
        <taxon>Mollusca</taxon>
        <taxon>Gastropoda</taxon>
        <taxon>Caenogastropoda</taxon>
        <taxon>Architaenioglossa</taxon>
        <taxon>Ampullarioidea</taxon>
        <taxon>Ampullariidae</taxon>
        <taxon>Pomacea</taxon>
    </lineage>
</organism>
<evidence type="ECO:0000313" key="8">
    <source>
        <dbReference type="Proteomes" id="UP000245119"/>
    </source>
</evidence>
<protein>
    <recommendedName>
        <fullName evidence="4">peptidylprolyl isomerase</fullName>
        <ecNumber evidence="4">5.2.1.8</ecNumber>
    </recommendedName>
</protein>
<evidence type="ECO:0000256" key="5">
    <source>
        <dbReference type="PROSITE-ProRule" id="PRU00339"/>
    </source>
</evidence>
<dbReference type="GO" id="GO:0007283">
    <property type="term" value="P:spermatogenesis"/>
    <property type="evidence" value="ECO:0007669"/>
    <property type="project" value="TreeGrafter"/>
</dbReference>
<dbReference type="GO" id="GO:0051879">
    <property type="term" value="F:Hsp90 protein binding"/>
    <property type="evidence" value="ECO:0007669"/>
    <property type="project" value="TreeGrafter"/>
</dbReference>
<dbReference type="InterPro" id="IPR019734">
    <property type="entry name" value="TPR_rpt"/>
</dbReference>
<evidence type="ECO:0000313" key="7">
    <source>
        <dbReference type="EMBL" id="PVD31214.1"/>
    </source>
</evidence>
<dbReference type="PROSITE" id="PS50059">
    <property type="entry name" value="FKBP_PPIASE"/>
    <property type="match status" value="1"/>
</dbReference>
<dbReference type="EMBL" id="PZQS01000004">
    <property type="protein sequence ID" value="PVD31214.1"/>
    <property type="molecule type" value="Genomic_DNA"/>
</dbReference>
<evidence type="ECO:0000256" key="3">
    <source>
        <dbReference type="ARBA" id="ARBA00022803"/>
    </source>
</evidence>
<dbReference type="InterPro" id="IPR001179">
    <property type="entry name" value="PPIase_FKBP_dom"/>
</dbReference>
<gene>
    <name evidence="7" type="ORF">C0Q70_06626</name>
</gene>
<dbReference type="Pfam" id="PF00254">
    <property type="entry name" value="FKBP_C"/>
    <property type="match status" value="1"/>
</dbReference>
<dbReference type="SMART" id="SM00028">
    <property type="entry name" value="TPR"/>
    <property type="match status" value="3"/>
</dbReference>
<comment type="similarity">
    <text evidence="1">Belongs to the FKBP6 family.</text>
</comment>
<dbReference type="InterPro" id="IPR042282">
    <property type="entry name" value="FKBP6/shu"/>
</dbReference>
<keyword evidence="8" id="KW-1185">Reference proteome</keyword>
<dbReference type="InterPro" id="IPR011990">
    <property type="entry name" value="TPR-like_helical_dom_sf"/>
</dbReference>
<dbReference type="AlphaFoldDB" id="A0A2T7PCS5"/>
<keyword evidence="3 5" id="KW-0802">TPR repeat</keyword>
<dbReference type="Gene3D" id="3.10.50.40">
    <property type="match status" value="1"/>
</dbReference>
<dbReference type="GO" id="GO:0034587">
    <property type="term" value="P:piRNA processing"/>
    <property type="evidence" value="ECO:0007669"/>
    <property type="project" value="TreeGrafter"/>
</dbReference>
<dbReference type="GO" id="GO:0005737">
    <property type="term" value="C:cytoplasm"/>
    <property type="evidence" value="ECO:0007669"/>
    <property type="project" value="TreeGrafter"/>
</dbReference>
<name>A0A2T7PCS5_POMCA</name>
<dbReference type="PANTHER" id="PTHR46674">
    <property type="entry name" value="INACTIVE PEPTIDYL-PROLYL CIS-TRANS ISOMERASE FKBP6"/>
    <property type="match status" value="1"/>
</dbReference>
<evidence type="ECO:0000256" key="1">
    <source>
        <dbReference type="ARBA" id="ARBA00009648"/>
    </source>
</evidence>
<dbReference type="PROSITE" id="PS50005">
    <property type="entry name" value="TPR"/>
    <property type="match status" value="1"/>
</dbReference>
<dbReference type="STRING" id="400727.A0A2T7PCS5"/>
<dbReference type="PANTHER" id="PTHR46674:SF1">
    <property type="entry name" value="INACTIVE PEPTIDYL-PROLYL CIS-TRANS ISOMERASE FKBP6"/>
    <property type="match status" value="1"/>
</dbReference>
<dbReference type="OrthoDB" id="8116123at2759"/>
<feature type="domain" description="PPIase FKBP-type" evidence="6">
    <location>
        <begin position="109"/>
        <end position="198"/>
    </location>
</feature>
<dbReference type="EC" id="5.2.1.8" evidence="4"/>
<dbReference type="GO" id="GO:0003755">
    <property type="term" value="F:peptidyl-prolyl cis-trans isomerase activity"/>
    <property type="evidence" value="ECO:0007669"/>
    <property type="project" value="UniProtKB-KW"/>
</dbReference>
<keyword evidence="4" id="KW-0413">Isomerase</keyword>
<dbReference type="Proteomes" id="UP000245119">
    <property type="component" value="Linkage Group LG4"/>
</dbReference>
<comment type="catalytic activity">
    <reaction evidence="4">
        <text>[protein]-peptidylproline (omega=180) = [protein]-peptidylproline (omega=0)</text>
        <dbReference type="Rhea" id="RHEA:16237"/>
        <dbReference type="Rhea" id="RHEA-COMP:10747"/>
        <dbReference type="Rhea" id="RHEA-COMP:10748"/>
        <dbReference type="ChEBI" id="CHEBI:83833"/>
        <dbReference type="ChEBI" id="CHEBI:83834"/>
        <dbReference type="EC" id="5.2.1.8"/>
    </reaction>
</comment>
<dbReference type="Gene3D" id="1.25.40.10">
    <property type="entry name" value="Tetratricopeptide repeat domain"/>
    <property type="match status" value="1"/>
</dbReference>
<evidence type="ECO:0000259" key="6">
    <source>
        <dbReference type="PROSITE" id="PS50059"/>
    </source>
</evidence>
<sequence>MEIFDDDRSIPLKEGLDLADLQDPTKGAVFELDQEEIPKGDECETKNNYFNKHDVYDNILKYDEEVFAAMDDGREPFEVMQNSMEDISGDGGVFKKVLRPGAGPVVPRNSLVRVHYNAYKEGEEEPFDSSRLRTEVDKFHLFRDSRVLGFHVAVSTMKKGEISRFLFKPTYFYGAMGCGQRIPPNCTALFDIELLSFVENNGVEDYYSKTEEERRLMPFEEIAKVAKAERLEGNERYNQNTFGKALSSYKKALRILEDCHLKNEEEEKECIRQQIRVNLNIAQCLLNLNDYPRVIMHCNKVLHHETHDDPEKFFSKANFRKAKAFQQQGRFDEAEKFYFRARRTNPSCKEIGEALKKLEQQKRKYQLDEKEICLRMFRGLRSTDAEEETQSEIKQNEENITEEFVNSVKNAVRRFVNNGDETEMLFPNVQLTPGEVECILEIAVDEGLAVQRRGTTQKGLDKELLYYRICQSYIFLVYDHCGIPRVAFTFEALRTGKTCRSH</sequence>
<keyword evidence="2" id="KW-0677">Repeat</keyword>
<feature type="repeat" description="TPR" evidence="5">
    <location>
        <begin position="315"/>
        <end position="348"/>
    </location>
</feature>
<comment type="caution">
    <text evidence="7">The sequence shown here is derived from an EMBL/GenBank/DDBJ whole genome shotgun (WGS) entry which is preliminary data.</text>
</comment>
<dbReference type="InterPro" id="IPR046357">
    <property type="entry name" value="PPIase_dom_sf"/>
</dbReference>
<keyword evidence="4" id="KW-0697">Rotamase</keyword>
<evidence type="ECO:0000256" key="2">
    <source>
        <dbReference type="ARBA" id="ARBA00022737"/>
    </source>
</evidence>
<proteinExistence type="inferred from homology"/>